<proteinExistence type="predicted"/>
<evidence type="ECO:0000313" key="2">
    <source>
        <dbReference type="Proteomes" id="UP000590524"/>
    </source>
</evidence>
<dbReference type="GO" id="GO:0006355">
    <property type="term" value="P:regulation of DNA-templated transcription"/>
    <property type="evidence" value="ECO:0007669"/>
    <property type="project" value="InterPro"/>
</dbReference>
<evidence type="ECO:0000313" key="1">
    <source>
        <dbReference type="EMBL" id="MBB4149519.1"/>
    </source>
</evidence>
<dbReference type="Proteomes" id="UP000590524">
    <property type="component" value="Unassembled WGS sequence"/>
</dbReference>
<dbReference type="InterPro" id="IPR010985">
    <property type="entry name" value="Ribbon_hlx_hlx"/>
</dbReference>
<dbReference type="RefSeq" id="WP_223178292.1">
    <property type="nucleotide sequence ID" value="NZ_JACIEU010000013.1"/>
</dbReference>
<dbReference type="AlphaFoldDB" id="A0A7W6PWU6"/>
<comment type="caution">
    <text evidence="1">The sequence shown here is derived from an EMBL/GenBank/DDBJ whole genome shotgun (WGS) entry which is preliminary data.</text>
</comment>
<organism evidence="1 2">
    <name type="scientific">Sphingobium scionense</name>
    <dbReference type="NCBI Taxonomy" id="1404341"/>
    <lineage>
        <taxon>Bacteria</taxon>
        <taxon>Pseudomonadati</taxon>
        <taxon>Pseudomonadota</taxon>
        <taxon>Alphaproteobacteria</taxon>
        <taxon>Sphingomonadales</taxon>
        <taxon>Sphingomonadaceae</taxon>
        <taxon>Sphingobium</taxon>
    </lineage>
</organism>
<gene>
    <name evidence="1" type="ORF">GGQ90_003311</name>
</gene>
<sequence length="112" mass="12559">MTSAKVSRWEIYRVPKVNFRLDESLHSTLMRRARGANLSLSGFIRQALEQAVDERKRYVFSSQDEILATSIQILSILATSVGQQSPKALEQGMAQARSILLERGLLGEADRP</sequence>
<evidence type="ECO:0008006" key="3">
    <source>
        <dbReference type="Google" id="ProtNLM"/>
    </source>
</evidence>
<name>A0A7W6PWU6_9SPHN</name>
<dbReference type="EMBL" id="JACIEU010000013">
    <property type="protein sequence ID" value="MBB4149519.1"/>
    <property type="molecule type" value="Genomic_DNA"/>
</dbReference>
<dbReference type="SUPFAM" id="SSF47598">
    <property type="entry name" value="Ribbon-helix-helix"/>
    <property type="match status" value="1"/>
</dbReference>
<accession>A0A7W6PWU6</accession>
<protein>
    <recommendedName>
        <fullName evidence="3">CopG family transcriptional regulator</fullName>
    </recommendedName>
</protein>
<keyword evidence="2" id="KW-1185">Reference proteome</keyword>
<reference evidence="1 2" key="1">
    <citation type="submission" date="2020-08" db="EMBL/GenBank/DDBJ databases">
        <title>Genomic Encyclopedia of Type Strains, Phase IV (KMG-IV): sequencing the most valuable type-strain genomes for metagenomic binning, comparative biology and taxonomic classification.</title>
        <authorList>
            <person name="Goeker M."/>
        </authorList>
    </citation>
    <scope>NUCLEOTIDE SEQUENCE [LARGE SCALE GENOMIC DNA]</scope>
    <source>
        <strain evidence="1 2">DSM 19371</strain>
    </source>
</reference>